<protein>
    <submittedName>
        <fullName evidence="5">Secreted protein</fullName>
    </submittedName>
</protein>
<feature type="domain" description="DUF3048" evidence="3">
    <location>
        <begin position="42"/>
        <end position="179"/>
    </location>
</feature>
<evidence type="ECO:0000259" key="4">
    <source>
        <dbReference type="Pfam" id="PF17479"/>
    </source>
</evidence>
<feature type="domain" description="DUF3048" evidence="4">
    <location>
        <begin position="220"/>
        <end position="327"/>
    </location>
</feature>
<dbReference type="PROSITE" id="PS51257">
    <property type="entry name" value="PROKAR_LIPOPROTEIN"/>
    <property type="match status" value="1"/>
</dbReference>
<organism evidence="5">
    <name type="scientific">uncultured bacterium A1Q1_fos_1053</name>
    <dbReference type="NCBI Taxonomy" id="1256539"/>
    <lineage>
        <taxon>Bacteria</taxon>
        <taxon>environmental samples</taxon>
    </lineage>
</organism>
<dbReference type="EMBL" id="JX649877">
    <property type="protein sequence ID" value="AGC71622.1"/>
    <property type="molecule type" value="Genomic_DNA"/>
</dbReference>
<sequence>MKLRALVIAATLTLSLAACSKEAEKTGPKVGDQDSISQVSPLTGTALERGAPENPVFVVKIDNTRASAPQTGIDKADLVVEQTVEGGATRLAVLYWTNLPAEVGHVRSMRATDIGIAKPVNGQLAASGGATETITRIRNADLKIHSQDSGSTGFRRGPGHAPYNVLLDLKALAGTAHGDGPQRPYFDWASAAHATASAPSETPGATPSTSAPEPKKASAVDVRFSGQHTTRWAFVDGVWKRTNGTSQPEFGAQNLIVIHAPQRDAGYRDPAGNPVPETYFAGSGKFELFAGNTVTTGTWTKADVSSTITLKDENGQELKMPAGKTWIELVNDGIARTTIK</sequence>
<accession>L7VRJ6</accession>
<dbReference type="InterPro" id="IPR023158">
    <property type="entry name" value="YerB-like_sf"/>
</dbReference>
<dbReference type="Pfam" id="PF11258">
    <property type="entry name" value="DUF3048"/>
    <property type="match status" value="1"/>
</dbReference>
<feature type="region of interest" description="Disordered" evidence="1">
    <location>
        <begin position="196"/>
        <end position="216"/>
    </location>
</feature>
<dbReference type="Pfam" id="PF17479">
    <property type="entry name" value="DUF3048_C"/>
    <property type="match status" value="1"/>
</dbReference>
<dbReference type="InterPro" id="IPR021416">
    <property type="entry name" value="DUF3048_N"/>
</dbReference>
<keyword evidence="2" id="KW-0732">Signal</keyword>
<feature type="chain" id="PRO_5003985095" evidence="2">
    <location>
        <begin position="21"/>
        <end position="340"/>
    </location>
</feature>
<dbReference type="AlphaFoldDB" id="L7VRJ6"/>
<evidence type="ECO:0000313" key="5">
    <source>
        <dbReference type="EMBL" id="AGC71622.1"/>
    </source>
</evidence>
<evidence type="ECO:0000259" key="3">
    <source>
        <dbReference type="Pfam" id="PF11258"/>
    </source>
</evidence>
<dbReference type="InterPro" id="IPR035328">
    <property type="entry name" value="DUF3048_C"/>
</dbReference>
<dbReference type="Gene3D" id="3.50.90.10">
    <property type="entry name" value="YerB-like"/>
    <property type="match status" value="1"/>
</dbReference>
<proteinExistence type="predicted"/>
<feature type="signal peptide" evidence="2">
    <location>
        <begin position="1"/>
        <end position="20"/>
    </location>
</feature>
<evidence type="ECO:0000256" key="1">
    <source>
        <dbReference type="SAM" id="MobiDB-lite"/>
    </source>
</evidence>
<name>L7VRJ6_9BACT</name>
<reference evidence="5" key="1">
    <citation type="submission" date="2012-09" db="EMBL/GenBank/DDBJ databases">
        <title>Metagenomic Characterization of a Microbial Community in Wastewater Detects High Levels of Antibiotic Resistance.</title>
        <authorList>
            <person name="Abrams M."/>
            <person name="Caldwell A."/>
            <person name="Vandaei E."/>
            <person name="Lee W."/>
            <person name="Perrott J."/>
            <person name="Khan S.Y."/>
            <person name="Ta J."/>
            <person name="Romero D."/>
            <person name="Nguyen V."/>
            <person name="Pourmand N."/>
            <person name="Ouverney C.C."/>
        </authorList>
    </citation>
    <scope>NUCLEOTIDE SEQUENCE</scope>
</reference>
<dbReference type="SUPFAM" id="SSF159774">
    <property type="entry name" value="YerB-like"/>
    <property type="match status" value="1"/>
</dbReference>
<evidence type="ECO:0000256" key="2">
    <source>
        <dbReference type="SAM" id="SignalP"/>
    </source>
</evidence>